<keyword evidence="1" id="KW-0732">Signal</keyword>
<evidence type="ECO:0000313" key="2">
    <source>
        <dbReference type="EMBL" id="KAF9963593.1"/>
    </source>
</evidence>
<dbReference type="EMBL" id="JAAAHY010000454">
    <property type="protein sequence ID" value="KAF9963593.1"/>
    <property type="molecule type" value="Genomic_DNA"/>
</dbReference>
<dbReference type="AlphaFoldDB" id="A0A9P6J6V0"/>
<keyword evidence="3" id="KW-1185">Reference proteome</keyword>
<comment type="caution">
    <text evidence="2">The sequence shown here is derived from an EMBL/GenBank/DDBJ whole genome shotgun (WGS) entry which is preliminary data.</text>
</comment>
<protein>
    <submittedName>
        <fullName evidence="2">Uncharacterized protein</fullName>
    </submittedName>
</protein>
<proteinExistence type="predicted"/>
<evidence type="ECO:0000256" key="1">
    <source>
        <dbReference type="SAM" id="SignalP"/>
    </source>
</evidence>
<sequence length="146" mass="16359">MKFLAVTTLKFIIPVLLLVSGAAACPPDEAQTQKVTAPVQAAWEVACKAVTTIGGQADLKWVKKILLPYYLNKKWLTKDPPKGWEKELDHIIKKCHKDEYNYCETEVYEKVVKCVKGMAGSLMLKFGATAMAYCPIIDEKFIEYGV</sequence>
<dbReference type="OrthoDB" id="5585141at2759"/>
<feature type="signal peptide" evidence="1">
    <location>
        <begin position="1"/>
        <end position="24"/>
    </location>
</feature>
<dbReference type="PROSITE" id="PS51257">
    <property type="entry name" value="PROKAR_LIPOPROTEIN"/>
    <property type="match status" value="1"/>
</dbReference>
<reference evidence="2" key="1">
    <citation type="journal article" date="2020" name="Fungal Divers.">
        <title>Resolving the Mortierellaceae phylogeny through synthesis of multi-gene phylogenetics and phylogenomics.</title>
        <authorList>
            <person name="Vandepol N."/>
            <person name="Liber J."/>
            <person name="Desiro A."/>
            <person name="Na H."/>
            <person name="Kennedy M."/>
            <person name="Barry K."/>
            <person name="Grigoriev I.V."/>
            <person name="Miller A.N."/>
            <person name="O'Donnell K."/>
            <person name="Stajich J.E."/>
            <person name="Bonito G."/>
        </authorList>
    </citation>
    <scope>NUCLEOTIDE SEQUENCE</scope>
    <source>
        <strain evidence="2">CK1249</strain>
    </source>
</reference>
<name>A0A9P6J6V0_MORAP</name>
<evidence type="ECO:0000313" key="3">
    <source>
        <dbReference type="Proteomes" id="UP000738359"/>
    </source>
</evidence>
<organism evidence="2 3">
    <name type="scientific">Mortierella alpina</name>
    <name type="common">Oleaginous fungus</name>
    <name type="synonym">Mortierella renispora</name>
    <dbReference type="NCBI Taxonomy" id="64518"/>
    <lineage>
        <taxon>Eukaryota</taxon>
        <taxon>Fungi</taxon>
        <taxon>Fungi incertae sedis</taxon>
        <taxon>Mucoromycota</taxon>
        <taxon>Mortierellomycotina</taxon>
        <taxon>Mortierellomycetes</taxon>
        <taxon>Mortierellales</taxon>
        <taxon>Mortierellaceae</taxon>
        <taxon>Mortierella</taxon>
    </lineage>
</organism>
<accession>A0A9P6J6V0</accession>
<dbReference type="Proteomes" id="UP000738359">
    <property type="component" value="Unassembled WGS sequence"/>
</dbReference>
<gene>
    <name evidence="2" type="ORF">BGZ70_007318</name>
</gene>
<feature type="chain" id="PRO_5040116480" evidence="1">
    <location>
        <begin position="25"/>
        <end position="146"/>
    </location>
</feature>